<dbReference type="Gene3D" id="3.40.390.10">
    <property type="entry name" value="Collagenase (Catalytic Domain)"/>
    <property type="match status" value="1"/>
</dbReference>
<feature type="chain" id="PRO_5012892016" evidence="1">
    <location>
        <begin position="21"/>
        <end position="427"/>
    </location>
</feature>
<evidence type="ECO:0000313" key="3">
    <source>
        <dbReference type="EMBL" id="BAX80778.1"/>
    </source>
</evidence>
<evidence type="ECO:0000313" key="4">
    <source>
        <dbReference type="Proteomes" id="UP000218267"/>
    </source>
</evidence>
<keyword evidence="1" id="KW-0732">Signal</keyword>
<evidence type="ECO:0000259" key="2">
    <source>
        <dbReference type="Pfam" id="PF16217"/>
    </source>
</evidence>
<dbReference type="KEGG" id="mbas:ALGA_2456"/>
<dbReference type="InterPro" id="IPR024079">
    <property type="entry name" value="MetalloPept_cat_dom_sf"/>
</dbReference>
<dbReference type="RefSeq" id="WP_096429620.1">
    <property type="nucleotide sequence ID" value="NZ_AP018042.1"/>
</dbReference>
<dbReference type="InterPro" id="IPR038171">
    <property type="entry name" value="M64_N_sf"/>
</dbReference>
<keyword evidence="4" id="KW-1185">Reference proteome</keyword>
<feature type="domain" description="Peptidase M64 N-terminal" evidence="2">
    <location>
        <begin position="23"/>
        <end position="143"/>
    </location>
</feature>
<protein>
    <submittedName>
        <fullName evidence="3">Peptidase</fullName>
    </submittedName>
</protein>
<reference evidence="4" key="2">
    <citation type="journal article" date="2020" name="Antonie Van Leeuwenhoek">
        <title>Labilibaculum antarcticum sp. nov., a novel facultative anaerobic, psychrotorelant bacterium isolated from marine sediment of Antarctica.</title>
        <authorList>
            <person name="Watanabe M."/>
            <person name="Kojima H."/>
            <person name="Fukui M."/>
        </authorList>
    </citation>
    <scope>NUCLEOTIDE SEQUENCE [LARGE SCALE GENOMIC DNA]</scope>
    <source>
        <strain evidence="4">SPP2</strain>
    </source>
</reference>
<accession>A0A1Y1CK39</accession>
<dbReference type="Proteomes" id="UP000218267">
    <property type="component" value="Chromosome"/>
</dbReference>
<dbReference type="InterPro" id="IPR032625">
    <property type="entry name" value="M64_N"/>
</dbReference>
<sequence>MTTKSLLVLILIVISSTCYGQSDFDKYFENTSLRIDYLMGGDSDSQTIFLKELKEEPNWGGSRTNLIDQLGYGTFKFKLFDLESGKLLYSKGFNSLFQEWQSTDEAKELKRAFYQVNVMPYPKKAARFVLESRKWDGAMEEIWEYSIDPANYFIGKENPKSIPFTKIMGEGDPAKSVDIAFIAEGYMADEMEKFRADVKRVAGYLLDVPPFDKYADRFNIYALESVSEDSGTDIPGENIYKNTAVNTTFYTFDVDRYLTTFDIKSIHDISANVPYDQIFVLVNTDKYGGGGFYNYYSSCSADNALSYEVSSHEFGHGFAGLGDEYYSSEVAYEDFYNLEVEPWEPNITTLVDFELKWKNMLDEATPIPTPRTNEFIDRLGVFEGGGYMAKGIYSPMQDCKMKSNRMKHFCPVCEKAVEEVILFHIGE</sequence>
<proteinExistence type="predicted"/>
<dbReference type="AlphaFoldDB" id="A0A1Y1CK39"/>
<dbReference type="OrthoDB" id="127762at2"/>
<dbReference type="EMBL" id="AP018042">
    <property type="protein sequence ID" value="BAX80778.1"/>
    <property type="molecule type" value="Genomic_DNA"/>
</dbReference>
<dbReference type="Pfam" id="PF09471">
    <property type="entry name" value="Peptidase_M64"/>
    <property type="match status" value="2"/>
</dbReference>
<name>A0A1Y1CK39_9BACT</name>
<dbReference type="Pfam" id="PF16217">
    <property type="entry name" value="M64_N"/>
    <property type="match status" value="1"/>
</dbReference>
<dbReference type="Gene3D" id="2.60.40.3250">
    <property type="entry name" value="Peptidase M64, N-terminal domain"/>
    <property type="match status" value="1"/>
</dbReference>
<dbReference type="InterPro" id="IPR019026">
    <property type="entry name" value="Peptidase_M64_IgA"/>
</dbReference>
<reference evidence="3 4" key="1">
    <citation type="journal article" date="2018" name="Mar. Genomics">
        <title>Complete genome sequence of Marinifilaceae bacterium strain SPP2, isolated from the Antarctic marine sediment.</title>
        <authorList>
            <person name="Watanabe M."/>
            <person name="Kojima H."/>
            <person name="Fukui M."/>
        </authorList>
    </citation>
    <scope>NUCLEOTIDE SEQUENCE [LARGE SCALE GENOMIC DNA]</scope>
    <source>
        <strain evidence="3 4">SPP2</strain>
    </source>
</reference>
<organism evidence="3 4">
    <name type="scientific">Labilibaculum antarcticum</name>
    <dbReference type="NCBI Taxonomy" id="1717717"/>
    <lineage>
        <taxon>Bacteria</taxon>
        <taxon>Pseudomonadati</taxon>
        <taxon>Bacteroidota</taxon>
        <taxon>Bacteroidia</taxon>
        <taxon>Marinilabiliales</taxon>
        <taxon>Marinifilaceae</taxon>
        <taxon>Labilibaculum</taxon>
    </lineage>
</organism>
<dbReference type="GO" id="GO:0008237">
    <property type="term" value="F:metallopeptidase activity"/>
    <property type="evidence" value="ECO:0007669"/>
    <property type="project" value="InterPro"/>
</dbReference>
<gene>
    <name evidence="3" type="ORF">ALGA_2456</name>
</gene>
<feature type="signal peptide" evidence="1">
    <location>
        <begin position="1"/>
        <end position="20"/>
    </location>
</feature>
<evidence type="ECO:0000256" key="1">
    <source>
        <dbReference type="SAM" id="SignalP"/>
    </source>
</evidence>